<dbReference type="Pfam" id="PF00254">
    <property type="entry name" value="FKBP_C"/>
    <property type="match status" value="1"/>
</dbReference>
<sequence>MATLSGWQRAALPSARKCPLGCSLRGTRGVQKRWPAPAGCSKGKSREPAQLSELPAERPAEGDPPPPTLQPQQARSRQKAASTDWISSALTRRFGLAGGLLWFSFLTFGVVSEQVKTRLEVGAEKQSEQAVNSEEVRTEHGVFRDLTIGGGRTPERGLLVLLDYRLTAGNRVLEDTKAKGRPVLFTFGSRPPKICLGAEEALASMRAGGRREVVIPPGSGQDCNSLNGEAEALVYDISLLRVSVPPS</sequence>
<dbReference type="AlphaFoldDB" id="A0AAW1R1B4"/>
<dbReference type="InterPro" id="IPR046357">
    <property type="entry name" value="PPIase_dom_sf"/>
</dbReference>
<dbReference type="PANTHER" id="PTHR47598">
    <property type="entry name" value="PEPTIDYL-PROLYL CIS-TRANS ISOMERASE FKBP17-2, CHLOROPLASTIC"/>
    <property type="match status" value="1"/>
</dbReference>
<dbReference type="EC" id="5.2.1.8" evidence="1"/>
<dbReference type="Proteomes" id="UP001445335">
    <property type="component" value="Unassembled WGS sequence"/>
</dbReference>
<dbReference type="SUPFAM" id="SSF54534">
    <property type="entry name" value="FKBP-like"/>
    <property type="match status" value="1"/>
</dbReference>
<protein>
    <recommendedName>
        <fullName evidence="1">peptidylprolyl isomerase</fullName>
        <ecNumber evidence="1">5.2.1.8</ecNumber>
    </recommendedName>
</protein>
<keyword evidence="1" id="KW-0413">Isomerase</keyword>
<dbReference type="InterPro" id="IPR001179">
    <property type="entry name" value="PPIase_FKBP_dom"/>
</dbReference>
<dbReference type="EMBL" id="JALJOU010000059">
    <property type="protein sequence ID" value="KAK9827290.1"/>
    <property type="molecule type" value="Genomic_DNA"/>
</dbReference>
<proteinExistence type="predicted"/>
<dbReference type="Gene3D" id="3.10.50.40">
    <property type="match status" value="1"/>
</dbReference>
<comment type="caution">
    <text evidence="4">The sequence shown here is derived from an EMBL/GenBank/DDBJ whole genome shotgun (WGS) entry which is preliminary data.</text>
</comment>
<feature type="region of interest" description="Disordered" evidence="2">
    <location>
        <begin position="18"/>
        <end position="81"/>
    </location>
</feature>
<dbReference type="PROSITE" id="PS50059">
    <property type="entry name" value="FKBP_PPIASE"/>
    <property type="match status" value="1"/>
</dbReference>
<feature type="compositionally biased region" description="Polar residues" evidence="2">
    <location>
        <begin position="70"/>
        <end position="81"/>
    </location>
</feature>
<keyword evidence="5" id="KW-1185">Reference proteome</keyword>
<evidence type="ECO:0000256" key="1">
    <source>
        <dbReference type="PROSITE-ProRule" id="PRU00277"/>
    </source>
</evidence>
<evidence type="ECO:0000313" key="5">
    <source>
        <dbReference type="Proteomes" id="UP001445335"/>
    </source>
</evidence>
<reference evidence="4 5" key="1">
    <citation type="journal article" date="2024" name="Nat. Commun.">
        <title>Phylogenomics reveals the evolutionary origins of lichenization in chlorophyte algae.</title>
        <authorList>
            <person name="Puginier C."/>
            <person name="Libourel C."/>
            <person name="Otte J."/>
            <person name="Skaloud P."/>
            <person name="Haon M."/>
            <person name="Grisel S."/>
            <person name="Petersen M."/>
            <person name="Berrin J.G."/>
            <person name="Delaux P.M."/>
            <person name="Dal Grande F."/>
            <person name="Keller J."/>
        </authorList>
    </citation>
    <scope>NUCLEOTIDE SEQUENCE [LARGE SCALE GENOMIC DNA]</scope>
    <source>
        <strain evidence="4 5">SAG 245.80</strain>
    </source>
</reference>
<dbReference type="InterPro" id="IPR053111">
    <property type="entry name" value="Chloro_FKBP-type_PPIase"/>
</dbReference>
<dbReference type="PANTHER" id="PTHR47598:SF1">
    <property type="entry name" value="PEPTIDYL-PROLYL CIS-TRANS ISOMERASE FKBP17-2, CHLOROPLASTIC"/>
    <property type="match status" value="1"/>
</dbReference>
<gene>
    <name evidence="4" type="ORF">WJX81_000964</name>
</gene>
<evidence type="ECO:0000256" key="2">
    <source>
        <dbReference type="SAM" id="MobiDB-lite"/>
    </source>
</evidence>
<name>A0AAW1R1B4_9CHLO</name>
<dbReference type="GO" id="GO:0009507">
    <property type="term" value="C:chloroplast"/>
    <property type="evidence" value="ECO:0007669"/>
    <property type="project" value="TreeGrafter"/>
</dbReference>
<comment type="catalytic activity">
    <reaction evidence="1">
        <text>[protein]-peptidylproline (omega=180) = [protein]-peptidylproline (omega=0)</text>
        <dbReference type="Rhea" id="RHEA:16237"/>
        <dbReference type="Rhea" id="RHEA-COMP:10747"/>
        <dbReference type="Rhea" id="RHEA-COMP:10748"/>
        <dbReference type="ChEBI" id="CHEBI:83833"/>
        <dbReference type="ChEBI" id="CHEBI:83834"/>
        <dbReference type="EC" id="5.2.1.8"/>
    </reaction>
</comment>
<feature type="domain" description="PPIase FKBP-type" evidence="3">
    <location>
        <begin position="157"/>
        <end position="243"/>
    </location>
</feature>
<evidence type="ECO:0000313" key="4">
    <source>
        <dbReference type="EMBL" id="KAK9827290.1"/>
    </source>
</evidence>
<evidence type="ECO:0000259" key="3">
    <source>
        <dbReference type="PROSITE" id="PS50059"/>
    </source>
</evidence>
<accession>A0AAW1R1B4</accession>
<keyword evidence="1" id="KW-0697">Rotamase</keyword>
<organism evidence="4 5">
    <name type="scientific">Elliptochloris bilobata</name>
    <dbReference type="NCBI Taxonomy" id="381761"/>
    <lineage>
        <taxon>Eukaryota</taxon>
        <taxon>Viridiplantae</taxon>
        <taxon>Chlorophyta</taxon>
        <taxon>core chlorophytes</taxon>
        <taxon>Trebouxiophyceae</taxon>
        <taxon>Trebouxiophyceae incertae sedis</taxon>
        <taxon>Elliptochloris clade</taxon>
        <taxon>Elliptochloris</taxon>
    </lineage>
</organism>
<dbReference type="GO" id="GO:0003755">
    <property type="term" value="F:peptidyl-prolyl cis-trans isomerase activity"/>
    <property type="evidence" value="ECO:0007669"/>
    <property type="project" value="UniProtKB-KW"/>
</dbReference>